<sequence>MRVAGERGGVRGLVRDPLFRRLLFTRFAAQWGDGVFRAGLAGAVLFNPERAADPLAIAEGFAALLLPYSLVGPFAGALLDRWDRRRVLVFANLVRAVAIVASVVAVGAGVGGIGLFSLALLAEGISRFIGSGLSAALPHVVEPQAVVSANAVAATLGSAIAVVGGGCAIGLRAVFGSGDIGSAETTAFAAVGALVSAALAHRFAKGILGPTVVDEPTNPVVAVARGLADGARHAWRAPSVTAGFVALFAHRAAYGISLLLSVLLMRNYFTDDGVFRAGLPGLGQLVACAGAGILVAGLVTARLIRSIGRVRTVLGALLLAAIAQAALGLPMLLPLALIASFLVMGTGQVLKLCVDSSVQLDVADEARGRVFALYDTLFNITQVVAVAIAAVFVKDNGYSPELMVGATALYLLGGAGYLLARRRRVDSLPQTVAPKRG</sequence>
<comment type="caution">
    <text evidence="7">The sequence shown here is derived from an EMBL/GenBank/DDBJ whole genome shotgun (WGS) entry which is preliminary data.</text>
</comment>
<evidence type="ECO:0000256" key="2">
    <source>
        <dbReference type="ARBA" id="ARBA00022475"/>
    </source>
</evidence>
<feature type="transmembrane region" description="Helical" evidence="6">
    <location>
        <begin position="96"/>
        <end position="121"/>
    </location>
</feature>
<dbReference type="SUPFAM" id="SSF103473">
    <property type="entry name" value="MFS general substrate transporter"/>
    <property type="match status" value="1"/>
</dbReference>
<dbReference type="InterPro" id="IPR011701">
    <property type="entry name" value="MFS"/>
</dbReference>
<reference evidence="7 8" key="1">
    <citation type="submission" date="2017-12" db="EMBL/GenBank/DDBJ databases">
        <title>Sequencing the genomes of 1000 Actinobacteria strains.</title>
        <authorList>
            <person name="Klenk H.-P."/>
        </authorList>
    </citation>
    <scope>NUCLEOTIDE SEQUENCE [LARGE SCALE GENOMIC DNA]</scope>
    <source>
        <strain evidence="7 8">DSM 45165</strain>
    </source>
</reference>
<keyword evidence="3 6" id="KW-0812">Transmembrane</keyword>
<feature type="transmembrane region" description="Helical" evidence="6">
    <location>
        <begin position="402"/>
        <end position="420"/>
    </location>
</feature>
<proteinExistence type="predicted"/>
<keyword evidence="5 6" id="KW-0472">Membrane</keyword>
<dbReference type="GO" id="GO:0005886">
    <property type="term" value="C:plasma membrane"/>
    <property type="evidence" value="ECO:0007669"/>
    <property type="project" value="UniProtKB-SubCell"/>
</dbReference>
<evidence type="ECO:0000313" key="8">
    <source>
        <dbReference type="Proteomes" id="UP000233750"/>
    </source>
</evidence>
<keyword evidence="8" id="KW-1185">Reference proteome</keyword>
<dbReference type="GO" id="GO:0022857">
    <property type="term" value="F:transmembrane transporter activity"/>
    <property type="evidence" value="ECO:0007669"/>
    <property type="project" value="InterPro"/>
</dbReference>
<keyword evidence="2" id="KW-1003">Cell membrane</keyword>
<feature type="transmembrane region" description="Helical" evidence="6">
    <location>
        <begin position="242"/>
        <end position="264"/>
    </location>
</feature>
<organism evidence="7 8">
    <name type="scientific">Amycolatopsis echigonensis</name>
    <dbReference type="NCBI Taxonomy" id="2576905"/>
    <lineage>
        <taxon>Bacteria</taxon>
        <taxon>Bacillati</taxon>
        <taxon>Actinomycetota</taxon>
        <taxon>Actinomycetes</taxon>
        <taxon>Pseudonocardiales</taxon>
        <taxon>Pseudonocardiaceae</taxon>
        <taxon>Amycolatopsis</taxon>
    </lineage>
</organism>
<evidence type="ECO:0000256" key="6">
    <source>
        <dbReference type="SAM" id="Phobius"/>
    </source>
</evidence>
<gene>
    <name evidence="7" type="ORF">ATK30_3851</name>
</gene>
<feature type="transmembrane region" description="Helical" evidence="6">
    <location>
        <begin position="284"/>
        <end position="304"/>
    </location>
</feature>
<dbReference type="Proteomes" id="UP000233750">
    <property type="component" value="Unassembled WGS sequence"/>
</dbReference>
<evidence type="ECO:0000256" key="1">
    <source>
        <dbReference type="ARBA" id="ARBA00004651"/>
    </source>
</evidence>
<dbReference type="RefSeq" id="WP_244194652.1">
    <property type="nucleotide sequence ID" value="NZ_JACJHR010000002.1"/>
</dbReference>
<evidence type="ECO:0000256" key="5">
    <source>
        <dbReference type="ARBA" id="ARBA00023136"/>
    </source>
</evidence>
<accession>A0A2N3WGK7</accession>
<dbReference type="Gene3D" id="1.20.1250.20">
    <property type="entry name" value="MFS general substrate transporter like domains"/>
    <property type="match status" value="1"/>
</dbReference>
<protein>
    <submittedName>
        <fullName evidence="7">MFS family arabinose efflux permease</fullName>
    </submittedName>
</protein>
<keyword evidence="4 6" id="KW-1133">Transmembrane helix</keyword>
<dbReference type="PANTHER" id="PTHR23513:SF17">
    <property type="entry name" value="MEMBRANE PROTEIN"/>
    <property type="match status" value="1"/>
</dbReference>
<comment type="subcellular location">
    <subcellularLocation>
        <location evidence="1">Cell membrane</location>
        <topology evidence="1">Multi-pass membrane protein</topology>
    </subcellularLocation>
</comment>
<evidence type="ECO:0000313" key="7">
    <source>
        <dbReference type="EMBL" id="PKV93015.1"/>
    </source>
</evidence>
<feature type="transmembrane region" description="Helical" evidence="6">
    <location>
        <begin position="55"/>
        <end position="76"/>
    </location>
</feature>
<dbReference type="EMBL" id="PJMY01000003">
    <property type="protein sequence ID" value="PKV93015.1"/>
    <property type="molecule type" value="Genomic_DNA"/>
</dbReference>
<dbReference type="Pfam" id="PF07690">
    <property type="entry name" value="MFS_1"/>
    <property type="match status" value="1"/>
</dbReference>
<name>A0A2N3WGK7_9PSEU</name>
<dbReference type="InterPro" id="IPR036259">
    <property type="entry name" value="MFS_trans_sf"/>
</dbReference>
<dbReference type="PANTHER" id="PTHR23513">
    <property type="entry name" value="INTEGRAL MEMBRANE EFFLUX PROTEIN-RELATED"/>
    <property type="match status" value="1"/>
</dbReference>
<evidence type="ECO:0000256" key="4">
    <source>
        <dbReference type="ARBA" id="ARBA00022989"/>
    </source>
</evidence>
<evidence type="ECO:0000256" key="3">
    <source>
        <dbReference type="ARBA" id="ARBA00022692"/>
    </source>
</evidence>
<feature type="transmembrane region" description="Helical" evidence="6">
    <location>
        <begin position="316"/>
        <end position="342"/>
    </location>
</feature>
<dbReference type="AlphaFoldDB" id="A0A2N3WGK7"/>